<organism evidence="1 2">
    <name type="scientific">Botryotinia fuckeliana (strain T4)</name>
    <name type="common">Noble rot fungus</name>
    <name type="synonym">Botrytis cinerea</name>
    <dbReference type="NCBI Taxonomy" id="999810"/>
    <lineage>
        <taxon>Eukaryota</taxon>
        <taxon>Fungi</taxon>
        <taxon>Dikarya</taxon>
        <taxon>Ascomycota</taxon>
        <taxon>Pezizomycotina</taxon>
        <taxon>Leotiomycetes</taxon>
        <taxon>Helotiales</taxon>
        <taxon>Sclerotiniaceae</taxon>
        <taxon>Botrytis</taxon>
    </lineage>
</organism>
<reference evidence="2" key="1">
    <citation type="journal article" date="2011" name="PLoS Genet.">
        <title>Genomic analysis of the necrotrophic fungal pathogens Sclerotinia sclerotiorum and Botrytis cinerea.</title>
        <authorList>
            <person name="Amselem J."/>
            <person name="Cuomo C.A."/>
            <person name="van Kan J.A."/>
            <person name="Viaud M."/>
            <person name="Benito E.P."/>
            <person name="Couloux A."/>
            <person name="Coutinho P.M."/>
            <person name="de Vries R.P."/>
            <person name="Dyer P.S."/>
            <person name="Fillinger S."/>
            <person name="Fournier E."/>
            <person name="Gout L."/>
            <person name="Hahn M."/>
            <person name="Kohn L."/>
            <person name="Lapalu N."/>
            <person name="Plummer K.M."/>
            <person name="Pradier J.M."/>
            <person name="Quevillon E."/>
            <person name="Sharon A."/>
            <person name="Simon A."/>
            <person name="ten Have A."/>
            <person name="Tudzynski B."/>
            <person name="Tudzynski P."/>
            <person name="Wincker P."/>
            <person name="Andrew M."/>
            <person name="Anthouard V."/>
            <person name="Beever R.E."/>
            <person name="Beffa R."/>
            <person name="Benoit I."/>
            <person name="Bouzid O."/>
            <person name="Brault B."/>
            <person name="Chen Z."/>
            <person name="Choquer M."/>
            <person name="Collemare J."/>
            <person name="Cotton P."/>
            <person name="Danchin E.G."/>
            <person name="Da Silva C."/>
            <person name="Gautier A."/>
            <person name="Giraud C."/>
            <person name="Giraud T."/>
            <person name="Gonzalez C."/>
            <person name="Grossetete S."/>
            <person name="Guldener U."/>
            <person name="Henrissat B."/>
            <person name="Howlett B.J."/>
            <person name="Kodira C."/>
            <person name="Kretschmer M."/>
            <person name="Lappartient A."/>
            <person name="Leroch M."/>
            <person name="Levis C."/>
            <person name="Mauceli E."/>
            <person name="Neuveglise C."/>
            <person name="Oeser B."/>
            <person name="Pearson M."/>
            <person name="Poulain J."/>
            <person name="Poussereau N."/>
            <person name="Quesneville H."/>
            <person name="Rascle C."/>
            <person name="Schumacher J."/>
            <person name="Segurens B."/>
            <person name="Sexton A."/>
            <person name="Silva E."/>
            <person name="Sirven C."/>
            <person name="Soanes D.M."/>
            <person name="Talbot N.J."/>
            <person name="Templeton M."/>
            <person name="Yandava C."/>
            <person name="Yarden O."/>
            <person name="Zeng Q."/>
            <person name="Rollins J.A."/>
            <person name="Lebrun M.H."/>
            <person name="Dickman M."/>
        </authorList>
    </citation>
    <scope>NUCLEOTIDE SEQUENCE [LARGE SCALE GENOMIC DNA]</scope>
    <source>
        <strain evidence="2">T4</strain>
    </source>
</reference>
<dbReference type="AlphaFoldDB" id="G2XYW6"/>
<dbReference type="InParanoid" id="G2XYW6"/>
<dbReference type="Proteomes" id="UP000008177">
    <property type="component" value="Unplaced contigs"/>
</dbReference>
<evidence type="ECO:0000313" key="2">
    <source>
        <dbReference type="Proteomes" id="UP000008177"/>
    </source>
</evidence>
<dbReference type="EMBL" id="FQ790278">
    <property type="protein sequence ID" value="CCD45653.1"/>
    <property type="molecule type" value="Genomic_DNA"/>
</dbReference>
<protein>
    <submittedName>
        <fullName evidence="1">Uncharacterized protein</fullName>
    </submittedName>
</protein>
<sequence>MINSSIKSLSCSNRGGIRIKVSGCFLLKNRLSLAVTFQEFQSPLKKAASKVHP</sequence>
<name>G2XYW6_BOTF4</name>
<evidence type="ECO:0000313" key="1">
    <source>
        <dbReference type="EMBL" id="CCD45653.1"/>
    </source>
</evidence>
<proteinExistence type="predicted"/>
<accession>G2XYW6</accession>
<dbReference type="HOGENOM" id="CLU_3068376_0_0_1"/>
<gene>
    <name evidence="1" type="ORF">BofuT4_uP046710.1</name>
</gene>